<feature type="transmembrane region" description="Helical" evidence="12">
    <location>
        <begin position="589"/>
        <end position="612"/>
    </location>
</feature>
<dbReference type="Proteomes" id="UP000294947">
    <property type="component" value="Unassembled WGS sequence"/>
</dbReference>
<evidence type="ECO:0000256" key="9">
    <source>
        <dbReference type="ARBA" id="ARBA00023136"/>
    </source>
</evidence>
<feature type="transmembrane region" description="Helical" evidence="12">
    <location>
        <begin position="534"/>
        <end position="551"/>
    </location>
</feature>
<feature type="transmembrane region" description="Helical" evidence="12">
    <location>
        <begin position="661"/>
        <end position="678"/>
    </location>
</feature>
<evidence type="ECO:0000256" key="8">
    <source>
        <dbReference type="ARBA" id="ARBA00022989"/>
    </source>
</evidence>
<evidence type="ECO:0000259" key="13">
    <source>
        <dbReference type="Pfam" id="PF04602"/>
    </source>
</evidence>
<dbReference type="GO" id="GO:0052636">
    <property type="term" value="F:arabinosyltransferase activity"/>
    <property type="evidence" value="ECO:0007669"/>
    <property type="project" value="InterPro"/>
</dbReference>
<dbReference type="Pfam" id="PF14896">
    <property type="entry name" value="Arabino_trans_C"/>
    <property type="match status" value="2"/>
</dbReference>
<feature type="transmembrane region" description="Helical" evidence="12">
    <location>
        <begin position="563"/>
        <end position="583"/>
    </location>
</feature>
<keyword evidence="7 12" id="KW-0812">Transmembrane</keyword>
<dbReference type="AlphaFoldDB" id="A0A4R4Z504"/>
<keyword evidence="5" id="KW-0328">Glycosyltransferase</keyword>
<comment type="caution">
    <text evidence="16">The sequence shown here is derived from an EMBL/GenBank/DDBJ whole genome shotgun (WGS) entry which is preliminary data.</text>
</comment>
<evidence type="ECO:0000313" key="17">
    <source>
        <dbReference type="Proteomes" id="UP000294947"/>
    </source>
</evidence>
<feature type="domain" description="Arabinosyltransferase C-terminal" evidence="14">
    <location>
        <begin position="717"/>
        <end position="766"/>
    </location>
</feature>
<evidence type="ECO:0000256" key="4">
    <source>
        <dbReference type="ARBA" id="ARBA00022475"/>
    </source>
</evidence>
<feature type="transmembrane region" description="Helical" evidence="12">
    <location>
        <begin position="231"/>
        <end position="250"/>
    </location>
</feature>
<keyword evidence="8 12" id="KW-1133">Transmembrane helix</keyword>
<reference evidence="16 17" key="1">
    <citation type="submission" date="2019-03" db="EMBL/GenBank/DDBJ databases">
        <title>Draft genome sequences of novel Actinobacteria.</title>
        <authorList>
            <person name="Sahin N."/>
            <person name="Ay H."/>
            <person name="Saygin H."/>
        </authorList>
    </citation>
    <scope>NUCLEOTIDE SEQUENCE [LARGE SCALE GENOMIC DNA]</scope>
    <source>
        <strain evidence="16 17">7K502</strain>
    </source>
</reference>
<keyword evidence="6 16" id="KW-0808">Transferase</keyword>
<keyword evidence="17" id="KW-1185">Reference proteome</keyword>
<feature type="transmembrane region" description="Helical" evidence="12">
    <location>
        <begin position="271"/>
        <end position="291"/>
    </location>
</feature>
<dbReference type="InterPro" id="IPR042486">
    <property type="entry name" value="Arabino_trans_C_2"/>
</dbReference>
<dbReference type="GO" id="GO:0071555">
    <property type="term" value="P:cell wall organization"/>
    <property type="evidence" value="ECO:0007669"/>
    <property type="project" value="UniProtKB-KW"/>
</dbReference>
<feature type="domain" description="Arabinosyltransferase C-terminal" evidence="14">
    <location>
        <begin position="792"/>
        <end position="1056"/>
    </location>
</feature>
<dbReference type="InterPro" id="IPR027451">
    <property type="entry name" value="EmbABC_dom1"/>
</dbReference>
<evidence type="ECO:0000256" key="11">
    <source>
        <dbReference type="SAM" id="MobiDB-lite"/>
    </source>
</evidence>
<evidence type="ECO:0000313" key="16">
    <source>
        <dbReference type="EMBL" id="TDD53123.1"/>
    </source>
</evidence>
<keyword evidence="10" id="KW-0961">Cell wall biogenesis/degradation</keyword>
<feature type="transmembrane region" description="Helical" evidence="12">
    <location>
        <begin position="397"/>
        <end position="416"/>
    </location>
</feature>
<feature type="region of interest" description="Disordered" evidence="11">
    <location>
        <begin position="15"/>
        <end position="34"/>
    </location>
</feature>
<evidence type="ECO:0000256" key="5">
    <source>
        <dbReference type="ARBA" id="ARBA00022676"/>
    </source>
</evidence>
<evidence type="ECO:0000256" key="12">
    <source>
        <dbReference type="SAM" id="Phobius"/>
    </source>
</evidence>
<feature type="transmembrane region" description="Helical" evidence="12">
    <location>
        <begin position="698"/>
        <end position="722"/>
    </location>
</feature>
<dbReference type="Gene3D" id="3.40.190.160">
    <property type="match status" value="1"/>
</dbReference>
<evidence type="ECO:0000256" key="7">
    <source>
        <dbReference type="ARBA" id="ARBA00022692"/>
    </source>
</evidence>
<dbReference type="Gene3D" id="2.60.120.940">
    <property type="entry name" value="EmbC, C-terminal domain, subdomain 2"/>
    <property type="match status" value="1"/>
</dbReference>
<comment type="function">
    <text evidence="1">Arabinosyl transferase responsible for the polymerization of arabinose into the arabinan of arabinogalactan.</text>
</comment>
<feature type="transmembrane region" description="Helical" evidence="12">
    <location>
        <begin position="342"/>
        <end position="363"/>
    </location>
</feature>
<feature type="transmembrane region" description="Helical" evidence="12">
    <location>
        <begin position="467"/>
        <end position="488"/>
    </location>
</feature>
<dbReference type="GO" id="GO:0071766">
    <property type="term" value="P:Actinobacterium-type cell wall biogenesis"/>
    <property type="evidence" value="ECO:0007669"/>
    <property type="project" value="InterPro"/>
</dbReference>
<dbReference type="OrthoDB" id="4668961at2"/>
<gene>
    <name evidence="16" type="ORF">E1288_10500</name>
</gene>
<evidence type="ECO:0000259" key="15">
    <source>
        <dbReference type="Pfam" id="PF17689"/>
    </source>
</evidence>
<dbReference type="InterPro" id="IPR032731">
    <property type="entry name" value="Arabino_trans_C"/>
</dbReference>
<keyword evidence="4" id="KW-1003">Cell membrane</keyword>
<accession>A0A4R4Z504</accession>
<dbReference type="InterPro" id="IPR040920">
    <property type="entry name" value="Arabino_trans_N"/>
</dbReference>
<proteinExistence type="inferred from homology"/>
<feature type="transmembrane region" description="Helical" evidence="12">
    <location>
        <begin position="50"/>
        <end position="68"/>
    </location>
</feature>
<dbReference type="Pfam" id="PF04602">
    <property type="entry name" value="Arabinose_trans"/>
    <property type="match status" value="1"/>
</dbReference>
<comment type="similarity">
    <text evidence="3">Belongs to the emb family.</text>
</comment>
<dbReference type="InterPro" id="IPR007680">
    <property type="entry name" value="Arabino_trans_central"/>
</dbReference>
<evidence type="ECO:0000256" key="6">
    <source>
        <dbReference type="ARBA" id="ARBA00022679"/>
    </source>
</evidence>
<protein>
    <submittedName>
        <fullName evidence="16">Arabinosyltransferase</fullName>
    </submittedName>
</protein>
<evidence type="ECO:0000256" key="2">
    <source>
        <dbReference type="ARBA" id="ARBA00004651"/>
    </source>
</evidence>
<organism evidence="16 17">
    <name type="scientific">Saccharopolyspora elongata</name>
    <dbReference type="NCBI Taxonomy" id="2530387"/>
    <lineage>
        <taxon>Bacteria</taxon>
        <taxon>Bacillati</taxon>
        <taxon>Actinomycetota</taxon>
        <taxon>Actinomycetes</taxon>
        <taxon>Pseudonocardiales</taxon>
        <taxon>Pseudonocardiaceae</taxon>
        <taxon>Saccharopolyspora</taxon>
    </lineage>
</organism>
<dbReference type="Pfam" id="PF17689">
    <property type="entry name" value="Arabino_trans_N"/>
    <property type="match status" value="1"/>
</dbReference>
<feature type="domain" description="Arabinofuranosyltransferase central" evidence="13">
    <location>
        <begin position="228"/>
        <end position="682"/>
    </location>
</feature>
<feature type="domain" description="Arabinosyltransferas concanavalin like" evidence="15">
    <location>
        <begin position="73"/>
        <end position="223"/>
    </location>
</feature>
<evidence type="ECO:0000256" key="10">
    <source>
        <dbReference type="ARBA" id="ARBA00023316"/>
    </source>
</evidence>
<keyword evidence="9 12" id="KW-0472">Membrane</keyword>
<feature type="transmembrane region" description="Helical" evidence="12">
    <location>
        <begin position="619"/>
        <end position="641"/>
    </location>
</feature>
<dbReference type="EMBL" id="SMKW01000010">
    <property type="protein sequence ID" value="TDD53123.1"/>
    <property type="molecule type" value="Genomic_DNA"/>
</dbReference>
<comment type="subcellular location">
    <subcellularLocation>
        <location evidence="2">Cell membrane</location>
        <topology evidence="2">Multi-pass membrane protein</topology>
    </subcellularLocation>
</comment>
<evidence type="ECO:0000259" key="14">
    <source>
        <dbReference type="Pfam" id="PF14896"/>
    </source>
</evidence>
<name>A0A4R4Z504_9PSEU</name>
<dbReference type="Gene3D" id="2.60.120.610">
    <property type="entry name" value="arabinofuranosyltransferase like domain"/>
    <property type="match status" value="1"/>
</dbReference>
<feature type="region of interest" description="Disordered" evidence="11">
    <location>
        <begin position="1061"/>
        <end position="1087"/>
    </location>
</feature>
<evidence type="ECO:0000256" key="3">
    <source>
        <dbReference type="ARBA" id="ARBA00008195"/>
    </source>
</evidence>
<evidence type="ECO:0000256" key="1">
    <source>
        <dbReference type="ARBA" id="ARBA00003001"/>
    </source>
</evidence>
<sequence length="1087" mass="116401">MRFRRLSARRRASLSSSGWDFSGSRGGGRVTERSVQVTRRGLASKSARRWAAVLGLFSALLALAVPFLPVEHEITTLRWPTARGTEPVSAPLVGHAPLWLAAEVPCAAARSLDARIDGPGVLVATNAPSSEYGGLTGLTLQVDGGQVALWSRGHQAGTAALPAGDCSISVRSDAAGMQAAVGGVALAAVPGDIRPQLTGIYSQLDAVADDVRGLSFEARVDNRFATQATPLKVAVMVLAVLAFLGSMVALRRMEVRRAPRWAPERWWRPKVRDVVVLGALGVWWLIGAMTADDGYILTMLRASDSAGYVTNYFRWFSNPESPFGWFYELYALWVQISPATPWVRLPALFLGVVSWLLVSRGVLPRLGQQVRRSESAGWAAAAVFLAFWLPYNNGLRPEPVVVAFFLLALCAVERAVATRRLTPAALGLLAAALGLGANPHGMVAILPFVVAAKPLLRLLWQRVRERGALPVLAPVAAAGLVILVGVFFDQTLQSVLDSVALKTKFGPNEQWFEELSRYDRLFGPWPDGSLTRRFPVLLLILCIVASGVVLLRRGKIRGAALGPSRRVLAVAALSFVVLAMTPTKHTHHFGMLAGIGAVVAALTALATSAAVLRSRRNRAGFFAGLMVICAFSVTGTNSWWYVSGWGVPWFDRAPSLDGRSASTYFLAAAAIAGIVAMVEHLRHDELPVITPEARRRVLSLGAAPLTFTCAILLVGEVALFAAGMQRQRDGYSLGADNVKQLAGSSCGLSDYVGVETDPRSGVLAQSHIQPRTESAVSASRRTEQKPGDYLAATATGFHRFGYPEGKHWTPPFGFGGDDAPVWGTYAADGPLTGELRTPWFDLPPQATSGEAPVVLSFGGDATGVNALGVEWGRDTPEGFEILGRVDVAQLSGMWFDRRFVVSDATKVRVVAVDRKIDSGGWIAVSAPRVPRLTSMTQVVGDAPTFVEWTAALVHPCLNLARLHNGVAELPRFRVAGGGIMRDMGQSWSAPGAGGPFGWLNVAGSVRTMPTYLKGDLHRDWGTLYLVDAYEVDALPAEAAMEVHRETHWGLWSPGPLTKAVKLPGGAPSSTGRTDIRPLEEIPAGDAA</sequence>
<dbReference type="GO" id="GO:0005886">
    <property type="term" value="C:plasma membrane"/>
    <property type="evidence" value="ECO:0007669"/>
    <property type="project" value="UniProtKB-SubCell"/>
</dbReference>